<feature type="compositionally biased region" description="Polar residues" evidence="1">
    <location>
        <begin position="21"/>
        <end position="31"/>
    </location>
</feature>
<sequence>MERMGDKEIVRRAFKTFQKSFDQVKPSQDTAPKQVPAKATSVSKLATTGLKDNGRLAKSDGTEKKCSNSHCSSSFVPKSIRTAEKQELSKPGARGVERIRLPAKPKAEVTNAKTRRQSLDPKAKSMRGPLPKGSSDKVL</sequence>
<organism evidence="2 3">
    <name type="scientific">Brassica napus</name>
    <name type="common">Rape</name>
    <dbReference type="NCBI Taxonomy" id="3708"/>
    <lineage>
        <taxon>Eukaryota</taxon>
        <taxon>Viridiplantae</taxon>
        <taxon>Streptophyta</taxon>
        <taxon>Embryophyta</taxon>
        <taxon>Tracheophyta</taxon>
        <taxon>Spermatophyta</taxon>
        <taxon>Magnoliopsida</taxon>
        <taxon>eudicotyledons</taxon>
        <taxon>Gunneridae</taxon>
        <taxon>Pentapetalae</taxon>
        <taxon>rosids</taxon>
        <taxon>malvids</taxon>
        <taxon>Brassicales</taxon>
        <taxon>Brassicaceae</taxon>
        <taxon>Brassiceae</taxon>
        <taxon>Brassica</taxon>
    </lineage>
</organism>
<dbReference type="Gramene" id="CDY38790">
    <property type="protein sequence ID" value="CDY38790"/>
    <property type="gene ID" value="GSBRNA2T00066593001"/>
</dbReference>
<keyword evidence="3" id="KW-1185">Reference proteome</keyword>
<dbReference type="AlphaFoldDB" id="A0A078HJV1"/>
<gene>
    <name evidence="2" type="primary">BnaA07g28620D</name>
    <name evidence="2" type="ORF">GSBRNA2T00066593001</name>
</gene>
<feature type="region of interest" description="Disordered" evidence="1">
    <location>
        <begin position="53"/>
        <end position="73"/>
    </location>
</feature>
<dbReference type="PANTHER" id="PTHR47286">
    <property type="entry name" value="F3I6.9 PROTEIN"/>
    <property type="match status" value="1"/>
</dbReference>
<name>A0A078HJV1_BRANA</name>
<accession>A0A078HJV1</accession>
<dbReference type="PaxDb" id="3708-A0A078HJV1"/>
<feature type="region of interest" description="Disordered" evidence="1">
    <location>
        <begin position="21"/>
        <end position="41"/>
    </location>
</feature>
<feature type="compositionally biased region" description="Basic and acidic residues" evidence="1">
    <location>
        <begin position="53"/>
        <end position="66"/>
    </location>
</feature>
<dbReference type="PANTHER" id="PTHR47286:SF5">
    <property type="entry name" value="NEUROFILAMENT HEAVY PROTEIN"/>
    <property type="match status" value="1"/>
</dbReference>
<evidence type="ECO:0000256" key="1">
    <source>
        <dbReference type="SAM" id="MobiDB-lite"/>
    </source>
</evidence>
<proteinExistence type="predicted"/>
<reference evidence="2 3" key="1">
    <citation type="journal article" date="2014" name="Science">
        <title>Plant genetics. Early allopolyploid evolution in the post-Neolithic Brassica napus oilseed genome.</title>
        <authorList>
            <person name="Chalhoub B."/>
            <person name="Denoeud F."/>
            <person name="Liu S."/>
            <person name="Parkin I.A."/>
            <person name="Tang H."/>
            <person name="Wang X."/>
            <person name="Chiquet J."/>
            <person name="Belcram H."/>
            <person name="Tong C."/>
            <person name="Samans B."/>
            <person name="Correa M."/>
            <person name="Da Silva C."/>
            <person name="Just J."/>
            <person name="Falentin C."/>
            <person name="Koh C.S."/>
            <person name="Le Clainche I."/>
            <person name="Bernard M."/>
            <person name="Bento P."/>
            <person name="Noel B."/>
            <person name="Labadie K."/>
            <person name="Alberti A."/>
            <person name="Charles M."/>
            <person name="Arnaud D."/>
            <person name="Guo H."/>
            <person name="Daviaud C."/>
            <person name="Alamery S."/>
            <person name="Jabbari K."/>
            <person name="Zhao M."/>
            <person name="Edger P.P."/>
            <person name="Chelaifa H."/>
            <person name="Tack D."/>
            <person name="Lassalle G."/>
            <person name="Mestiri I."/>
            <person name="Schnel N."/>
            <person name="Le Paslier M.C."/>
            <person name="Fan G."/>
            <person name="Renault V."/>
            <person name="Bayer P.E."/>
            <person name="Golicz A.A."/>
            <person name="Manoli S."/>
            <person name="Lee T.H."/>
            <person name="Thi V.H."/>
            <person name="Chalabi S."/>
            <person name="Hu Q."/>
            <person name="Fan C."/>
            <person name="Tollenaere R."/>
            <person name="Lu Y."/>
            <person name="Battail C."/>
            <person name="Shen J."/>
            <person name="Sidebottom C.H."/>
            <person name="Wang X."/>
            <person name="Canaguier A."/>
            <person name="Chauveau A."/>
            <person name="Berard A."/>
            <person name="Deniot G."/>
            <person name="Guan M."/>
            <person name="Liu Z."/>
            <person name="Sun F."/>
            <person name="Lim Y.P."/>
            <person name="Lyons E."/>
            <person name="Town C.D."/>
            <person name="Bancroft I."/>
            <person name="Wang X."/>
            <person name="Meng J."/>
            <person name="Ma J."/>
            <person name="Pires J.C."/>
            <person name="King G.J."/>
            <person name="Brunel D."/>
            <person name="Delourme R."/>
            <person name="Renard M."/>
            <person name="Aury J.M."/>
            <person name="Adams K.L."/>
            <person name="Batley J."/>
            <person name="Snowdon R.J."/>
            <person name="Tost J."/>
            <person name="Edwards D."/>
            <person name="Zhou Y."/>
            <person name="Hua W."/>
            <person name="Sharpe A.G."/>
            <person name="Paterson A.H."/>
            <person name="Guan C."/>
            <person name="Wincker P."/>
        </authorList>
    </citation>
    <scope>NUCLEOTIDE SEQUENCE [LARGE SCALE GENOMIC DNA]</scope>
    <source>
        <strain evidence="3">cv. Darmor-bzh</strain>
    </source>
</reference>
<dbReference type="EMBL" id="LK032432">
    <property type="protein sequence ID" value="CDY38790.1"/>
    <property type="molecule type" value="Genomic_DNA"/>
</dbReference>
<evidence type="ECO:0000313" key="2">
    <source>
        <dbReference type="EMBL" id="CDY38790.1"/>
    </source>
</evidence>
<dbReference type="Proteomes" id="UP000028999">
    <property type="component" value="Unassembled WGS sequence"/>
</dbReference>
<protein>
    <submittedName>
        <fullName evidence="2">BnaA07g28620D protein</fullName>
    </submittedName>
</protein>
<feature type="region of interest" description="Disordered" evidence="1">
    <location>
        <begin position="101"/>
        <end position="139"/>
    </location>
</feature>
<evidence type="ECO:0000313" key="3">
    <source>
        <dbReference type="Proteomes" id="UP000028999"/>
    </source>
</evidence>